<comment type="subcellular location">
    <subcellularLocation>
        <location evidence="1">Membrane</location>
    </subcellularLocation>
</comment>
<evidence type="ECO:0000256" key="5">
    <source>
        <dbReference type="ARBA" id="ARBA00023136"/>
    </source>
</evidence>
<keyword evidence="5 6" id="KW-0472">Membrane</keyword>
<sequence length="216" mass="24846">MENMDEDVSKHFIEFYQTNFRKDPELLLLLKTSKKVSELCERERRITYGESLNSSFRKTMQDLRNFTALYDKHQRDYKCDDQDLGNMMVKLETTMKEIDKKLRRVRGTRVIVAGALLAPVIVVVSLSKVVAGIFGFVPMMVALKEVERISVLVARLEAVERSIRVTVELAVKKYLSSTLVDLDRETGRCDGVVQFGCSLAREKIFEFLIHGEKKSE</sequence>
<reference evidence="7 8" key="1">
    <citation type="journal article" date="2013" name="Front. Plant Sci.">
        <title>The Reference Genome of the Halophytic Plant Eutrema salsugineum.</title>
        <authorList>
            <person name="Yang R."/>
            <person name="Jarvis D.E."/>
            <person name="Chen H."/>
            <person name="Beilstein M.A."/>
            <person name="Grimwood J."/>
            <person name="Jenkins J."/>
            <person name="Shu S."/>
            <person name="Prochnik S."/>
            <person name="Xin M."/>
            <person name="Ma C."/>
            <person name="Schmutz J."/>
            <person name="Wing R.A."/>
            <person name="Mitchell-Olds T."/>
            <person name="Schumaker K.S."/>
            <person name="Wang X."/>
        </authorList>
    </citation>
    <scope>NUCLEOTIDE SEQUENCE [LARGE SCALE GENOMIC DNA]</scope>
</reference>
<name>V4N2X1_EUTSA</name>
<dbReference type="Proteomes" id="UP000030689">
    <property type="component" value="Unassembled WGS sequence"/>
</dbReference>
<dbReference type="Gramene" id="ESQ39546">
    <property type="protein sequence ID" value="ESQ39546"/>
    <property type="gene ID" value="EUTSA_v10001140mg"/>
</dbReference>
<comment type="similarity">
    <text evidence="2">Belongs to the UPF0496 family.</text>
</comment>
<evidence type="ECO:0000256" key="1">
    <source>
        <dbReference type="ARBA" id="ARBA00004370"/>
    </source>
</evidence>
<accession>V4N2X1</accession>
<dbReference type="STRING" id="72664.V4N2X1"/>
<dbReference type="KEGG" id="eus:EUTSA_v10001140mg"/>
<proteinExistence type="inferred from homology"/>
<evidence type="ECO:0000313" key="7">
    <source>
        <dbReference type="EMBL" id="ESQ39546.1"/>
    </source>
</evidence>
<keyword evidence="4 6" id="KW-1133">Transmembrane helix</keyword>
<evidence type="ECO:0000256" key="2">
    <source>
        <dbReference type="ARBA" id="ARBA00009074"/>
    </source>
</evidence>
<evidence type="ECO:0000256" key="6">
    <source>
        <dbReference type="SAM" id="Phobius"/>
    </source>
</evidence>
<dbReference type="AlphaFoldDB" id="V4N2X1"/>
<keyword evidence="3 6" id="KW-0812">Transmembrane</keyword>
<keyword evidence="8" id="KW-1185">Reference proteome</keyword>
<evidence type="ECO:0000313" key="8">
    <source>
        <dbReference type="Proteomes" id="UP000030689"/>
    </source>
</evidence>
<dbReference type="InterPro" id="IPR007749">
    <property type="entry name" value="DUF677"/>
</dbReference>
<dbReference type="GO" id="GO:0016020">
    <property type="term" value="C:membrane"/>
    <property type="evidence" value="ECO:0007669"/>
    <property type="project" value="UniProtKB-SubCell"/>
</dbReference>
<evidence type="ECO:0000256" key="4">
    <source>
        <dbReference type="ARBA" id="ARBA00022989"/>
    </source>
</evidence>
<gene>
    <name evidence="7" type="ORF">EUTSA_v10001140mg</name>
</gene>
<evidence type="ECO:0000256" key="3">
    <source>
        <dbReference type="ARBA" id="ARBA00022692"/>
    </source>
</evidence>
<feature type="transmembrane region" description="Helical" evidence="6">
    <location>
        <begin position="110"/>
        <end position="137"/>
    </location>
</feature>
<dbReference type="OMA" id="CMDNMDD"/>
<protein>
    <submittedName>
        <fullName evidence="7">Uncharacterized protein</fullName>
    </submittedName>
</protein>
<dbReference type="Pfam" id="PF05055">
    <property type="entry name" value="DUF677"/>
    <property type="match status" value="1"/>
</dbReference>
<organism evidence="7 8">
    <name type="scientific">Eutrema salsugineum</name>
    <name type="common">Saltwater cress</name>
    <name type="synonym">Sisymbrium salsugineum</name>
    <dbReference type="NCBI Taxonomy" id="72664"/>
    <lineage>
        <taxon>Eukaryota</taxon>
        <taxon>Viridiplantae</taxon>
        <taxon>Streptophyta</taxon>
        <taxon>Embryophyta</taxon>
        <taxon>Tracheophyta</taxon>
        <taxon>Spermatophyta</taxon>
        <taxon>Magnoliopsida</taxon>
        <taxon>eudicotyledons</taxon>
        <taxon>Gunneridae</taxon>
        <taxon>Pentapetalae</taxon>
        <taxon>rosids</taxon>
        <taxon>malvids</taxon>
        <taxon>Brassicales</taxon>
        <taxon>Brassicaceae</taxon>
        <taxon>Eutremeae</taxon>
        <taxon>Eutrema</taxon>
    </lineage>
</organism>
<dbReference type="EMBL" id="KI517465">
    <property type="protein sequence ID" value="ESQ39546.1"/>
    <property type="molecule type" value="Genomic_DNA"/>
</dbReference>